<keyword evidence="4" id="KW-1185">Reference proteome</keyword>
<name>A0A4Z2BTM3_9TELE</name>
<dbReference type="SUPFAM" id="SSF47769">
    <property type="entry name" value="SAM/Pointed domain"/>
    <property type="match status" value="2"/>
</dbReference>
<dbReference type="PANTHER" id="PTHR12301">
    <property type="entry name" value="SAM-DOMAIN, SH3 AND NUCLEAR LOCALIZATION SIGNALS PROTEIN RELATED"/>
    <property type="match status" value="1"/>
</dbReference>
<organism evidence="3 4">
    <name type="scientific">Takifugu bimaculatus</name>
    <dbReference type="NCBI Taxonomy" id="433685"/>
    <lineage>
        <taxon>Eukaryota</taxon>
        <taxon>Metazoa</taxon>
        <taxon>Chordata</taxon>
        <taxon>Craniata</taxon>
        <taxon>Vertebrata</taxon>
        <taxon>Euteleostomi</taxon>
        <taxon>Actinopterygii</taxon>
        <taxon>Neopterygii</taxon>
        <taxon>Teleostei</taxon>
        <taxon>Neoteleostei</taxon>
        <taxon>Acanthomorphata</taxon>
        <taxon>Eupercaria</taxon>
        <taxon>Tetraodontiformes</taxon>
        <taxon>Tetradontoidea</taxon>
        <taxon>Tetraodontidae</taxon>
        <taxon>Takifugu</taxon>
    </lineage>
</organism>
<feature type="compositionally biased region" description="Low complexity" evidence="1">
    <location>
        <begin position="294"/>
        <end position="320"/>
    </location>
</feature>
<feature type="compositionally biased region" description="Polar residues" evidence="1">
    <location>
        <begin position="175"/>
        <end position="187"/>
    </location>
</feature>
<dbReference type="InterPro" id="IPR058666">
    <property type="entry name" value="SASH1/NUB1_homeodomain"/>
</dbReference>
<protein>
    <recommendedName>
        <fullName evidence="2">SAM domain-containing protein</fullName>
    </recommendedName>
</protein>
<sequence length="484" mass="53001">MGTWMGLLNNKVGTFKFIYVDVLSEEEEKPKRPVRRRRKGRPPKPTSVEELLERINLKEHMPTFLFNGYEDLDTFKLLEEEDLDELNIRDPQHRAVLLTAVELLQEYDSSSDPERLSGSQEKLLSEGRGLVGDSPRDSGCYESNENLENGKSRKTSHSSRSPAGHQSPDYPTLPMTRSTEALQSSKSQRTKFSKNFFIKPSLKGFSLLGLRKAQRRPPIPASRSCEDLDGPPQATGHWKRSHSLGDLHWESSVEQRALGLEFKPSKGTNSGPSSPTKISAPSFAPPARVPPALPAKNPSSPASPSATSSASSMGEDSGSPPAAPPPWLSDLGGKVAISRKVSHSKMSPDLLTVHGRCGIPQPLVQRYSEDLDQPVKDLASSMDQLRVRELRKQHRMAIPSGGLTEMCRRPQPSGTISSVSDWLTSIGLPMYASPLAAAGVDTLSRVSSLTESAAREAGVRDQRHLRRLVGEARTVSTEQAGHPS</sequence>
<feature type="region of interest" description="Disordered" evidence="1">
    <location>
        <begin position="108"/>
        <end position="189"/>
    </location>
</feature>
<evidence type="ECO:0000313" key="3">
    <source>
        <dbReference type="EMBL" id="TNM94690.1"/>
    </source>
</evidence>
<dbReference type="EMBL" id="SWLE01000011">
    <property type="protein sequence ID" value="TNM94690.1"/>
    <property type="molecule type" value="Genomic_DNA"/>
</dbReference>
<dbReference type="Proteomes" id="UP000516260">
    <property type="component" value="Chromosome 19"/>
</dbReference>
<evidence type="ECO:0000313" key="4">
    <source>
        <dbReference type="Proteomes" id="UP000516260"/>
    </source>
</evidence>
<dbReference type="Pfam" id="PF26285">
    <property type="entry name" value="SASH1_Homeodomain"/>
    <property type="match status" value="1"/>
</dbReference>
<feature type="region of interest" description="Disordered" evidence="1">
    <location>
        <begin position="262"/>
        <end position="331"/>
    </location>
</feature>
<reference evidence="3 4" key="1">
    <citation type="submission" date="2019-04" db="EMBL/GenBank/DDBJ databases">
        <title>The sequence and de novo assembly of Takifugu bimaculatus genome using PacBio and Hi-C technologies.</title>
        <authorList>
            <person name="Xu P."/>
            <person name="Liu B."/>
            <person name="Zhou Z."/>
        </authorList>
    </citation>
    <scope>NUCLEOTIDE SEQUENCE [LARGE SCALE GENOMIC DNA]</scope>
    <source>
        <strain evidence="3">TB-2018</strain>
        <tissue evidence="3">Muscle</tissue>
    </source>
</reference>
<feature type="compositionally biased region" description="Pro residues" evidence="1">
    <location>
        <begin position="283"/>
        <end position="293"/>
    </location>
</feature>
<dbReference type="InterPro" id="IPR051725">
    <property type="entry name" value="SAM-SH3_domain_protein"/>
</dbReference>
<dbReference type="Pfam" id="PF00536">
    <property type="entry name" value="SAM_1"/>
    <property type="match status" value="2"/>
</dbReference>
<comment type="caution">
    <text evidence="3">The sequence shown here is derived from an EMBL/GenBank/DDBJ whole genome shotgun (WGS) entry which is preliminary data.</text>
</comment>
<dbReference type="Gene3D" id="2.30.30.40">
    <property type="entry name" value="SH3 Domains"/>
    <property type="match status" value="1"/>
</dbReference>
<proteinExistence type="predicted"/>
<dbReference type="PANTHER" id="PTHR12301:SF3">
    <property type="entry name" value="SAM AND SH3 DOMAIN-CONTAINING PROTEIN 1"/>
    <property type="match status" value="1"/>
</dbReference>
<dbReference type="SMART" id="SM00454">
    <property type="entry name" value="SAM"/>
    <property type="match status" value="2"/>
</dbReference>
<feature type="region of interest" description="Disordered" evidence="1">
    <location>
        <begin position="213"/>
        <end position="240"/>
    </location>
</feature>
<evidence type="ECO:0000256" key="1">
    <source>
        <dbReference type="SAM" id="MobiDB-lite"/>
    </source>
</evidence>
<dbReference type="InterPro" id="IPR013761">
    <property type="entry name" value="SAM/pointed_sf"/>
</dbReference>
<feature type="domain" description="SAM" evidence="2">
    <location>
        <begin position="43"/>
        <end position="107"/>
    </location>
</feature>
<evidence type="ECO:0000259" key="2">
    <source>
        <dbReference type="PROSITE" id="PS50105"/>
    </source>
</evidence>
<feature type="region of interest" description="Disordered" evidence="1">
    <location>
        <begin position="28"/>
        <end position="47"/>
    </location>
</feature>
<feature type="domain" description="SAM" evidence="2">
    <location>
        <begin position="414"/>
        <end position="478"/>
    </location>
</feature>
<accession>A0A4Z2BTM3</accession>
<dbReference type="Gene3D" id="1.10.150.50">
    <property type="entry name" value="Transcription Factor, Ets-1"/>
    <property type="match status" value="2"/>
</dbReference>
<dbReference type="FunFam" id="1.10.150.50:FF:000024">
    <property type="entry name" value="Putative sam and sh3 domain-containing protein 1"/>
    <property type="match status" value="1"/>
</dbReference>
<feature type="compositionally biased region" description="Basic residues" evidence="1">
    <location>
        <begin position="32"/>
        <end position="42"/>
    </location>
</feature>
<dbReference type="InterPro" id="IPR001660">
    <property type="entry name" value="SAM"/>
</dbReference>
<gene>
    <name evidence="3" type="ORF">fugu_017449</name>
</gene>
<feature type="compositionally biased region" description="Polar residues" evidence="1">
    <location>
        <begin position="266"/>
        <end position="279"/>
    </location>
</feature>
<dbReference type="PROSITE" id="PS50105">
    <property type="entry name" value="SAM_DOMAIN"/>
    <property type="match status" value="2"/>
</dbReference>
<dbReference type="AlphaFoldDB" id="A0A4Z2BTM3"/>